<organism evidence="3 4">
    <name type="scientific">Leuconostoc inhae</name>
    <dbReference type="NCBI Taxonomy" id="178001"/>
    <lineage>
        <taxon>Bacteria</taxon>
        <taxon>Bacillati</taxon>
        <taxon>Bacillota</taxon>
        <taxon>Bacilli</taxon>
        <taxon>Lactobacillales</taxon>
        <taxon>Lactobacillaceae</taxon>
        <taxon>Leuconostoc</taxon>
    </lineage>
</organism>
<reference evidence="4 5" key="1">
    <citation type="submission" date="2015-12" db="EMBL/GenBank/DDBJ databases">
        <authorList>
            <person name="Andreevskaya M."/>
        </authorList>
    </citation>
    <scope>NUCLEOTIDE SEQUENCE [LARGE SCALE GENOMIC DNA]</scope>
    <source>
        <strain evidence="2 5">KSL4-2</strain>
        <strain evidence="3 4">PL111</strain>
    </source>
</reference>
<dbReference type="EMBL" id="FBTB01000019">
    <property type="protein sequence ID" value="CUW16152.1"/>
    <property type="molecule type" value="Genomic_DNA"/>
</dbReference>
<dbReference type="Proteomes" id="UP000198868">
    <property type="component" value="Unassembled WGS sequence"/>
</dbReference>
<sequence length="242" mass="28152">MMSEFNNGLSCLVDGASKSITEGVLLQELDLDLQNTIYHDYPNSTENDFICLDHLLKYRLAKIDKMIVLKHRESMHVNNRLTHILTDKNFKIVNVNKHQKESYTFGQKVADKVAHFGGSWRFIIISICAMVVWITINVFHLFNMHFDSYPFILLNLFLSMVAALQAPLILMSQNRSSDYDRLHADNDFHINLKTEEEMRVLHAKIDRIIQKDNPDLFEVQKLQTKMLGELQQQMSALARKNK</sequence>
<name>A0AAN2QWF6_9LACO</name>
<gene>
    <name evidence="2" type="ORF">KSL4_0482</name>
    <name evidence="3" type="ORF">PL111_1213</name>
</gene>
<keyword evidence="1" id="KW-1133">Transmembrane helix</keyword>
<keyword evidence="5" id="KW-1185">Reference proteome</keyword>
<dbReference type="Pfam" id="PF06210">
    <property type="entry name" value="DUF1003"/>
    <property type="match status" value="1"/>
</dbReference>
<protein>
    <submittedName>
        <fullName evidence="3">Acid-resistant locus arl7</fullName>
    </submittedName>
</protein>
<evidence type="ECO:0000256" key="1">
    <source>
        <dbReference type="SAM" id="Phobius"/>
    </source>
</evidence>
<evidence type="ECO:0000313" key="5">
    <source>
        <dbReference type="Proteomes" id="UP000199047"/>
    </source>
</evidence>
<evidence type="ECO:0000313" key="4">
    <source>
        <dbReference type="Proteomes" id="UP000198868"/>
    </source>
</evidence>
<feature type="transmembrane region" description="Helical" evidence="1">
    <location>
        <begin position="122"/>
        <end position="142"/>
    </location>
</feature>
<keyword evidence="1" id="KW-0812">Transmembrane</keyword>
<dbReference type="AlphaFoldDB" id="A0AAN2QWF6"/>
<keyword evidence="1" id="KW-0472">Membrane</keyword>
<accession>A0AAN2QWF6</accession>
<dbReference type="PANTHER" id="PTHR41386">
    <property type="entry name" value="INTEGRAL MEMBRANE PROTEIN-RELATED"/>
    <property type="match status" value="1"/>
</dbReference>
<evidence type="ECO:0000313" key="3">
    <source>
        <dbReference type="EMBL" id="CUW16248.1"/>
    </source>
</evidence>
<proteinExistence type="predicted"/>
<dbReference type="Proteomes" id="UP000199047">
    <property type="component" value="Unassembled WGS sequence"/>
</dbReference>
<evidence type="ECO:0000313" key="2">
    <source>
        <dbReference type="EMBL" id="CUW16152.1"/>
    </source>
</evidence>
<feature type="transmembrane region" description="Helical" evidence="1">
    <location>
        <begin position="148"/>
        <end position="171"/>
    </location>
</feature>
<comment type="caution">
    <text evidence="3">The sequence shown here is derived from an EMBL/GenBank/DDBJ whole genome shotgun (WGS) entry which is preliminary data.</text>
</comment>
<dbReference type="PANTHER" id="PTHR41386:SF1">
    <property type="entry name" value="MEMBRANE PROTEIN"/>
    <property type="match status" value="1"/>
</dbReference>
<dbReference type="EMBL" id="FBTU01000024">
    <property type="protein sequence ID" value="CUW16248.1"/>
    <property type="molecule type" value="Genomic_DNA"/>
</dbReference>
<dbReference type="InterPro" id="IPR010406">
    <property type="entry name" value="DUF1003"/>
</dbReference>